<organism evidence="2 3">
    <name type="scientific">Gymnopilus junonius</name>
    <name type="common">Spectacular rustgill mushroom</name>
    <name type="synonym">Gymnopilus spectabilis subsp. junonius</name>
    <dbReference type="NCBI Taxonomy" id="109634"/>
    <lineage>
        <taxon>Eukaryota</taxon>
        <taxon>Fungi</taxon>
        <taxon>Dikarya</taxon>
        <taxon>Basidiomycota</taxon>
        <taxon>Agaricomycotina</taxon>
        <taxon>Agaricomycetes</taxon>
        <taxon>Agaricomycetidae</taxon>
        <taxon>Agaricales</taxon>
        <taxon>Agaricineae</taxon>
        <taxon>Hymenogastraceae</taxon>
        <taxon>Gymnopilus</taxon>
    </lineage>
</organism>
<reference evidence="2" key="1">
    <citation type="submission" date="2020-11" db="EMBL/GenBank/DDBJ databases">
        <authorList>
            <consortium name="DOE Joint Genome Institute"/>
            <person name="Ahrendt S."/>
            <person name="Riley R."/>
            <person name="Andreopoulos W."/>
            <person name="LaButti K."/>
            <person name="Pangilinan J."/>
            <person name="Ruiz-duenas F.J."/>
            <person name="Barrasa J.M."/>
            <person name="Sanchez-Garcia M."/>
            <person name="Camarero S."/>
            <person name="Miyauchi S."/>
            <person name="Serrano A."/>
            <person name="Linde D."/>
            <person name="Babiker R."/>
            <person name="Drula E."/>
            <person name="Ayuso-Fernandez I."/>
            <person name="Pacheco R."/>
            <person name="Padilla G."/>
            <person name="Ferreira P."/>
            <person name="Barriuso J."/>
            <person name="Kellner H."/>
            <person name="Castanera R."/>
            <person name="Alfaro M."/>
            <person name="Ramirez L."/>
            <person name="Pisabarro A.G."/>
            <person name="Kuo A."/>
            <person name="Tritt A."/>
            <person name="Lipzen A."/>
            <person name="He G."/>
            <person name="Yan M."/>
            <person name="Ng V."/>
            <person name="Cullen D."/>
            <person name="Martin F."/>
            <person name="Rosso M.-N."/>
            <person name="Henrissat B."/>
            <person name="Hibbett D."/>
            <person name="Martinez A.T."/>
            <person name="Grigoriev I.V."/>
        </authorList>
    </citation>
    <scope>NUCLEOTIDE SEQUENCE</scope>
    <source>
        <strain evidence="2">AH 44721</strain>
    </source>
</reference>
<dbReference type="AlphaFoldDB" id="A0A9P5NEX0"/>
<evidence type="ECO:0000313" key="2">
    <source>
        <dbReference type="EMBL" id="KAF8884282.1"/>
    </source>
</evidence>
<dbReference type="Proteomes" id="UP000724874">
    <property type="component" value="Unassembled WGS sequence"/>
</dbReference>
<protein>
    <submittedName>
        <fullName evidence="2">Uncharacterized protein</fullName>
    </submittedName>
</protein>
<feature type="signal peptide" evidence="1">
    <location>
        <begin position="1"/>
        <end position="17"/>
    </location>
</feature>
<gene>
    <name evidence="2" type="ORF">CPB84DRAFT_1789272</name>
</gene>
<sequence>MALLFFWVMTEWREVTCFDILSKSGFRYSSHPHIHGTLIPKEVSSCFFLEVFHISSEGISGLAINFLHEIITNLLLHDAYDNLVSEDIIFGGLAMSGCGIWKEVHLKARVFVQ</sequence>
<proteinExistence type="predicted"/>
<name>A0A9P5NEX0_GYMJU</name>
<comment type="caution">
    <text evidence="2">The sequence shown here is derived from an EMBL/GenBank/DDBJ whole genome shotgun (WGS) entry which is preliminary data.</text>
</comment>
<evidence type="ECO:0000313" key="3">
    <source>
        <dbReference type="Proteomes" id="UP000724874"/>
    </source>
</evidence>
<evidence type="ECO:0000256" key="1">
    <source>
        <dbReference type="SAM" id="SignalP"/>
    </source>
</evidence>
<accession>A0A9P5NEX0</accession>
<keyword evidence="3" id="KW-1185">Reference proteome</keyword>
<feature type="chain" id="PRO_5040126851" evidence="1">
    <location>
        <begin position="18"/>
        <end position="113"/>
    </location>
</feature>
<keyword evidence="1" id="KW-0732">Signal</keyword>
<dbReference type="EMBL" id="JADNYJ010000109">
    <property type="protein sequence ID" value="KAF8884282.1"/>
    <property type="molecule type" value="Genomic_DNA"/>
</dbReference>